<proteinExistence type="predicted"/>
<dbReference type="Proteomes" id="UP000245627">
    <property type="component" value="Unassembled WGS sequence"/>
</dbReference>
<accession>A0A2T8HNL3</accession>
<gene>
    <name evidence="1" type="ORF">DC487_05370</name>
</gene>
<reference evidence="1 2" key="1">
    <citation type="submission" date="2018-04" db="EMBL/GenBank/DDBJ databases">
        <title>Sphingobacterium cortibacter sp. nov.</title>
        <authorList>
            <person name="Li Y."/>
        </authorList>
    </citation>
    <scope>NUCLEOTIDE SEQUENCE [LARGE SCALE GENOMIC DNA]</scope>
    <source>
        <strain evidence="1 2">2c-3</strain>
    </source>
</reference>
<keyword evidence="2" id="KW-1185">Reference proteome</keyword>
<protein>
    <submittedName>
        <fullName evidence="1">Uncharacterized protein</fullName>
    </submittedName>
</protein>
<evidence type="ECO:0000313" key="2">
    <source>
        <dbReference type="Proteomes" id="UP000245627"/>
    </source>
</evidence>
<name>A0A2T8HNL3_9SPHI</name>
<comment type="caution">
    <text evidence="1">The sequence shown here is derived from an EMBL/GenBank/DDBJ whole genome shotgun (WGS) entry which is preliminary data.</text>
</comment>
<sequence>MKPVEYDFICDVVFTEAMLRFENNIANIKELEFTFYLMSVGELSLIIFDEEFKLFPGRVRFFIKNRILYYLLKLAGQIG</sequence>
<dbReference type="RefSeq" id="WP_116774882.1">
    <property type="nucleotide sequence ID" value="NZ_QDKG01000001.1"/>
</dbReference>
<organism evidence="1 2">
    <name type="scientific">Sphingobacterium corticibacter</name>
    <dbReference type="NCBI Taxonomy" id="2171749"/>
    <lineage>
        <taxon>Bacteria</taxon>
        <taxon>Pseudomonadati</taxon>
        <taxon>Bacteroidota</taxon>
        <taxon>Sphingobacteriia</taxon>
        <taxon>Sphingobacteriales</taxon>
        <taxon>Sphingobacteriaceae</taxon>
        <taxon>Sphingobacterium</taxon>
    </lineage>
</organism>
<dbReference type="AlphaFoldDB" id="A0A2T8HNL3"/>
<dbReference type="EMBL" id="QDKG01000001">
    <property type="protein sequence ID" value="PVH27027.1"/>
    <property type="molecule type" value="Genomic_DNA"/>
</dbReference>
<evidence type="ECO:0000313" key="1">
    <source>
        <dbReference type="EMBL" id="PVH27027.1"/>
    </source>
</evidence>